<feature type="compositionally biased region" description="Low complexity" evidence="1">
    <location>
        <begin position="302"/>
        <end position="315"/>
    </location>
</feature>
<dbReference type="Proteomes" id="UP000199385">
    <property type="component" value="Chromosome I"/>
</dbReference>
<evidence type="ECO:0000313" key="2">
    <source>
        <dbReference type="EMBL" id="SBT46104.1"/>
    </source>
</evidence>
<reference evidence="3" key="1">
    <citation type="submission" date="2016-06" db="EMBL/GenBank/DDBJ databases">
        <authorList>
            <person name="Varghese N."/>
            <person name="Submissions Spin"/>
        </authorList>
    </citation>
    <scope>NUCLEOTIDE SEQUENCE [LARGE SCALE GENOMIC DNA]</scope>
    <source>
        <strain evidence="3">DSM 44815</strain>
    </source>
</reference>
<dbReference type="STRING" id="261654.GA0070611_3261"/>
<feature type="compositionally biased region" description="Polar residues" evidence="1">
    <location>
        <begin position="317"/>
        <end position="332"/>
    </location>
</feature>
<evidence type="ECO:0000256" key="1">
    <source>
        <dbReference type="SAM" id="MobiDB-lite"/>
    </source>
</evidence>
<feature type="compositionally biased region" description="Polar residues" evidence="1">
    <location>
        <begin position="208"/>
        <end position="218"/>
    </location>
</feature>
<name>A0A1A8ZQG7_9ACTN</name>
<dbReference type="EMBL" id="LT594323">
    <property type="protein sequence ID" value="SBT46104.1"/>
    <property type="molecule type" value="Genomic_DNA"/>
</dbReference>
<accession>A0A1A8ZQG7</accession>
<proteinExistence type="predicted"/>
<keyword evidence="3" id="KW-1185">Reference proteome</keyword>
<sequence length="488" mass="47622">MGDMTWEQCVREVTLASDPKRVAEVGDGWRGLAESLASLRQSLVGQQPYGPYVPGHEPTFSGGLSAMLGDWQGSGGDAYREHLQEVGKQIEELSNHASNVHRALTRIEGDIRKSIASIPVPLMDNFGWNEWSLPNGTELDPVGDGSDADGFLAMLRADYAQDPSAYDDRKFREKADDLEATMKIDGKADDHKRGGFWDTDSHLDNWYKDNTASANSGASPLPTAVQDERPRLLVPPPPGGVTQDGFEREHPKGGDFGGGGGGGIGGGGGGIGGGGVGSGFSPGGGGGLSGSGYHPPSTGSFHPSTGTSPHTGGSSFHPPSSTGTGFDSYPSSSDHDYGTGLAGAGSPSLGGGGGGYPGLGGGGGGLAGGLGGGGGGFGGGGGGVGSVGGIGGGGAGGAGLMGGVPGMVGGGNGKVPPMTSAGTALRNAAGAGGAGAGLRGAGGAGMMGGGMGGHGAGPGGAASEHSSWLTEDDDPWGTDSGAAPGILR</sequence>
<feature type="region of interest" description="Disordered" evidence="1">
    <location>
        <begin position="449"/>
        <end position="488"/>
    </location>
</feature>
<feature type="compositionally biased region" description="Gly residues" evidence="1">
    <location>
        <begin position="449"/>
        <end position="460"/>
    </location>
</feature>
<organism evidence="2 3">
    <name type="scientific">Micromonospora auratinigra</name>
    <dbReference type="NCBI Taxonomy" id="261654"/>
    <lineage>
        <taxon>Bacteria</taxon>
        <taxon>Bacillati</taxon>
        <taxon>Actinomycetota</taxon>
        <taxon>Actinomycetes</taxon>
        <taxon>Micromonosporales</taxon>
        <taxon>Micromonosporaceae</taxon>
        <taxon>Micromonospora</taxon>
    </lineage>
</organism>
<dbReference type="PATRIC" id="fig|261654.4.peg.3315"/>
<feature type="region of interest" description="Disordered" evidence="1">
    <location>
        <begin position="208"/>
        <end position="344"/>
    </location>
</feature>
<evidence type="ECO:0000313" key="3">
    <source>
        <dbReference type="Proteomes" id="UP000199385"/>
    </source>
</evidence>
<gene>
    <name evidence="2" type="ORF">GA0070611_3261</name>
</gene>
<dbReference type="AlphaFoldDB" id="A0A1A8ZQG7"/>
<protein>
    <submittedName>
        <fullName evidence="2">Uncharacterized protein</fullName>
    </submittedName>
</protein>
<feature type="compositionally biased region" description="Gly residues" evidence="1">
    <location>
        <begin position="254"/>
        <end position="290"/>
    </location>
</feature>